<comment type="caution">
    <text evidence="11">The sequence shown here is derived from an EMBL/GenBank/DDBJ whole genome shotgun (WGS) entry which is preliminary data.</text>
</comment>
<comment type="subunit">
    <text evidence="2">Homodimer.</text>
</comment>
<sequence length="481" mass="54712">MDLRILVLYLTCVFFKNSASVDNRTFPETFKFGSATASYQVEGAWNEDGKGENIWDHVCHTNPDFIAEDDNGDVAADSYHKYKEDVALLKELGAHYYRFSISWARIVPKGIAGSPINQAGIDYYKRLIQELVDNGIEPMVTMYHWDLPQTLQDIGGWPNAELVAHFAYYARILFENFGDNVKLWLTFNEPKQTCLDGYGLAGMAPAYGSIGIADYRCTHTVIKAHARAYRLFEEEFKAEQQGKMGMVVDTAWFEPGSDSDQDKEAAERALQFTYGWFANAIVNGNYPQVMIDRIDARSKAQGYTISRLPEFTDDELEYIKGTHDFVALNIYGAVNVTWKEETDVNDVGYWSDLNVNEQGIDGPWGMRKAVNWLSKTYNNPEIIITENGLARPRGLDDDDRINYIREYLSSLLEAILDDGVHVTRYTAWSLIDTFEWRSGYTTTLGLYEVDFDNPDRPRTPKASAGYYANVIKTRCLLDACE</sequence>
<keyword evidence="5" id="KW-0325">Glycoprotein</keyword>
<keyword evidence="10" id="KW-0732">Signal</keyword>
<dbReference type="PANTHER" id="PTHR10353:SF36">
    <property type="entry name" value="LP05116P"/>
    <property type="match status" value="1"/>
</dbReference>
<evidence type="ECO:0000256" key="3">
    <source>
        <dbReference type="ARBA" id="ARBA00012744"/>
    </source>
</evidence>
<proteinExistence type="inferred from homology"/>
<evidence type="ECO:0000256" key="2">
    <source>
        <dbReference type="ARBA" id="ARBA00011738"/>
    </source>
</evidence>
<dbReference type="FunFam" id="3.20.20.80:FF:000013">
    <property type="entry name" value="lactase-phlorizin hydrolase"/>
    <property type="match status" value="1"/>
</dbReference>
<dbReference type="EC" id="3.2.1.21" evidence="3"/>
<evidence type="ECO:0000256" key="8">
    <source>
        <dbReference type="RuleBase" id="RU003690"/>
    </source>
</evidence>
<protein>
    <recommendedName>
        <fullName evidence="3">beta-glucosidase</fullName>
        <ecNumber evidence="3">3.2.1.21</ecNumber>
    </recommendedName>
</protein>
<evidence type="ECO:0000313" key="11">
    <source>
        <dbReference type="EMBL" id="KAJ3666411.1"/>
    </source>
</evidence>
<dbReference type="Gene3D" id="3.20.20.80">
    <property type="entry name" value="Glycosidases"/>
    <property type="match status" value="1"/>
</dbReference>
<evidence type="ECO:0000256" key="5">
    <source>
        <dbReference type="ARBA" id="ARBA00023180"/>
    </source>
</evidence>
<organism evidence="11 12">
    <name type="scientific">Zophobas morio</name>
    <dbReference type="NCBI Taxonomy" id="2755281"/>
    <lineage>
        <taxon>Eukaryota</taxon>
        <taxon>Metazoa</taxon>
        <taxon>Ecdysozoa</taxon>
        <taxon>Arthropoda</taxon>
        <taxon>Hexapoda</taxon>
        <taxon>Insecta</taxon>
        <taxon>Pterygota</taxon>
        <taxon>Neoptera</taxon>
        <taxon>Endopterygota</taxon>
        <taxon>Coleoptera</taxon>
        <taxon>Polyphaga</taxon>
        <taxon>Cucujiformia</taxon>
        <taxon>Tenebrionidae</taxon>
        <taxon>Zophobas</taxon>
    </lineage>
</organism>
<gene>
    <name evidence="11" type="ORF">Zmor_001853</name>
</gene>
<evidence type="ECO:0000256" key="9">
    <source>
        <dbReference type="RuleBase" id="RU004468"/>
    </source>
</evidence>
<dbReference type="GO" id="GO:0005975">
    <property type="term" value="P:carbohydrate metabolic process"/>
    <property type="evidence" value="ECO:0007669"/>
    <property type="project" value="InterPro"/>
</dbReference>
<evidence type="ECO:0000256" key="7">
    <source>
        <dbReference type="PROSITE-ProRule" id="PRU10055"/>
    </source>
</evidence>
<name>A0AA38MT75_9CUCU</name>
<dbReference type="AlphaFoldDB" id="A0AA38MT75"/>
<dbReference type="GO" id="GO:0008422">
    <property type="term" value="F:beta-glucosidase activity"/>
    <property type="evidence" value="ECO:0007669"/>
    <property type="project" value="TreeGrafter"/>
</dbReference>
<dbReference type="InterPro" id="IPR018120">
    <property type="entry name" value="Glyco_hydro_1_AS"/>
</dbReference>
<evidence type="ECO:0000256" key="1">
    <source>
        <dbReference type="ARBA" id="ARBA00010838"/>
    </source>
</evidence>
<feature type="chain" id="PRO_5041461075" description="beta-glucosidase" evidence="10">
    <location>
        <begin position="21"/>
        <end position="481"/>
    </location>
</feature>
<dbReference type="PANTHER" id="PTHR10353">
    <property type="entry name" value="GLYCOSYL HYDROLASE"/>
    <property type="match status" value="1"/>
</dbReference>
<evidence type="ECO:0000313" key="12">
    <source>
        <dbReference type="Proteomes" id="UP001168821"/>
    </source>
</evidence>
<dbReference type="EMBL" id="JALNTZ010000001">
    <property type="protein sequence ID" value="KAJ3666411.1"/>
    <property type="molecule type" value="Genomic_DNA"/>
</dbReference>
<dbReference type="SUPFAM" id="SSF51445">
    <property type="entry name" value="(Trans)glycosidases"/>
    <property type="match status" value="1"/>
</dbReference>
<feature type="active site" description="Nucleophile" evidence="7">
    <location>
        <position position="386"/>
    </location>
</feature>
<keyword evidence="4 9" id="KW-0378">Hydrolase</keyword>
<evidence type="ECO:0000256" key="10">
    <source>
        <dbReference type="SAM" id="SignalP"/>
    </source>
</evidence>
<comment type="similarity">
    <text evidence="1 8">Belongs to the glycosyl hydrolase 1 family.</text>
</comment>
<dbReference type="PROSITE" id="PS00572">
    <property type="entry name" value="GLYCOSYL_HYDROL_F1_1"/>
    <property type="match status" value="1"/>
</dbReference>
<dbReference type="Pfam" id="PF00232">
    <property type="entry name" value="Glyco_hydro_1"/>
    <property type="match status" value="1"/>
</dbReference>
<dbReference type="PROSITE" id="PS00653">
    <property type="entry name" value="GLYCOSYL_HYDROL_F1_2"/>
    <property type="match status" value="1"/>
</dbReference>
<feature type="signal peptide" evidence="10">
    <location>
        <begin position="1"/>
        <end position="20"/>
    </location>
</feature>
<evidence type="ECO:0000256" key="6">
    <source>
        <dbReference type="ARBA" id="ARBA00023295"/>
    </source>
</evidence>
<dbReference type="Proteomes" id="UP001168821">
    <property type="component" value="Unassembled WGS sequence"/>
</dbReference>
<accession>A0AA38MT75</accession>
<dbReference type="PRINTS" id="PR00131">
    <property type="entry name" value="GLHYDRLASE1"/>
</dbReference>
<evidence type="ECO:0000256" key="4">
    <source>
        <dbReference type="ARBA" id="ARBA00022801"/>
    </source>
</evidence>
<keyword evidence="6 9" id="KW-0326">Glycosidase</keyword>
<dbReference type="InterPro" id="IPR033132">
    <property type="entry name" value="GH_1_N_CS"/>
</dbReference>
<keyword evidence="12" id="KW-1185">Reference proteome</keyword>
<dbReference type="InterPro" id="IPR017853">
    <property type="entry name" value="GH"/>
</dbReference>
<dbReference type="InterPro" id="IPR001360">
    <property type="entry name" value="Glyco_hydro_1"/>
</dbReference>
<reference evidence="11" key="1">
    <citation type="journal article" date="2023" name="G3 (Bethesda)">
        <title>Whole genome assemblies of Zophobas morio and Tenebrio molitor.</title>
        <authorList>
            <person name="Kaur S."/>
            <person name="Stinson S.A."/>
            <person name="diCenzo G.C."/>
        </authorList>
    </citation>
    <scope>NUCLEOTIDE SEQUENCE</scope>
    <source>
        <strain evidence="11">QUZm001</strain>
    </source>
</reference>